<protein>
    <submittedName>
        <fullName evidence="3">Uncharacterized protein</fullName>
    </submittedName>
</protein>
<keyword evidence="2" id="KW-0472">Membrane</keyword>
<gene>
    <name evidence="3" type="ORF">LCGC14_1861540</name>
</gene>
<sequence>MKNPNNESDGASATYNILPNSRGGKKKIKEGRGDNNPWRTATILLVIVLIGLFVPIILNSKEEVYEFEHLNISKSNFEALSNVMKEYDQFPICNIEQNVCVMISRIGR</sequence>
<name>A0A0F9G7G6_9ZZZZ</name>
<evidence type="ECO:0000313" key="3">
    <source>
        <dbReference type="EMBL" id="KKL94754.1"/>
    </source>
</evidence>
<proteinExistence type="predicted"/>
<feature type="compositionally biased region" description="Polar residues" evidence="1">
    <location>
        <begin position="1"/>
        <end position="19"/>
    </location>
</feature>
<reference evidence="3" key="1">
    <citation type="journal article" date="2015" name="Nature">
        <title>Complex archaea that bridge the gap between prokaryotes and eukaryotes.</title>
        <authorList>
            <person name="Spang A."/>
            <person name="Saw J.H."/>
            <person name="Jorgensen S.L."/>
            <person name="Zaremba-Niedzwiedzka K."/>
            <person name="Martijn J."/>
            <person name="Lind A.E."/>
            <person name="van Eijk R."/>
            <person name="Schleper C."/>
            <person name="Guy L."/>
            <person name="Ettema T.J."/>
        </authorList>
    </citation>
    <scope>NUCLEOTIDE SEQUENCE</scope>
</reference>
<organism evidence="3">
    <name type="scientific">marine sediment metagenome</name>
    <dbReference type="NCBI Taxonomy" id="412755"/>
    <lineage>
        <taxon>unclassified sequences</taxon>
        <taxon>metagenomes</taxon>
        <taxon>ecological metagenomes</taxon>
    </lineage>
</organism>
<dbReference type="AlphaFoldDB" id="A0A0F9G7G6"/>
<evidence type="ECO:0000256" key="1">
    <source>
        <dbReference type="SAM" id="MobiDB-lite"/>
    </source>
</evidence>
<keyword evidence="2" id="KW-1133">Transmembrane helix</keyword>
<feature type="transmembrane region" description="Helical" evidence="2">
    <location>
        <begin position="38"/>
        <end position="58"/>
    </location>
</feature>
<keyword evidence="2" id="KW-0812">Transmembrane</keyword>
<comment type="caution">
    <text evidence="3">The sequence shown here is derived from an EMBL/GenBank/DDBJ whole genome shotgun (WGS) entry which is preliminary data.</text>
</comment>
<accession>A0A0F9G7G6</accession>
<dbReference type="EMBL" id="LAZR01018846">
    <property type="protein sequence ID" value="KKL94754.1"/>
    <property type="molecule type" value="Genomic_DNA"/>
</dbReference>
<feature type="region of interest" description="Disordered" evidence="1">
    <location>
        <begin position="1"/>
        <end position="34"/>
    </location>
</feature>
<evidence type="ECO:0000256" key="2">
    <source>
        <dbReference type="SAM" id="Phobius"/>
    </source>
</evidence>